<feature type="site" description="Interaction with the cone snail toxin Con-ikot-ikot" evidence="17">
    <location>
        <position position="683"/>
    </location>
</feature>
<dbReference type="Gene3D" id="1.10.287.70">
    <property type="match status" value="1"/>
</dbReference>
<dbReference type="Gene3D" id="3.40.50.2300">
    <property type="match status" value="2"/>
</dbReference>
<comment type="similarity">
    <text evidence="2">Belongs to the glutamate-gated ion channel (TC 1.A.10.1) family.</text>
</comment>
<keyword evidence="13" id="KW-1071">Ligand-gated ion channel</keyword>
<feature type="signal peptide" evidence="21">
    <location>
        <begin position="1"/>
        <end position="27"/>
    </location>
</feature>
<keyword evidence="21" id="KW-0732">Signal</keyword>
<dbReference type="InterPro" id="IPR028082">
    <property type="entry name" value="Peripla_BP_I"/>
</dbReference>
<keyword evidence="10" id="KW-0675">Receptor</keyword>
<keyword evidence="25" id="KW-1185">Reference proteome</keyword>
<feature type="compositionally biased region" description="Low complexity" evidence="19">
    <location>
        <begin position="933"/>
        <end position="950"/>
    </location>
</feature>
<reference evidence="24" key="1">
    <citation type="submission" date="2022-01" db="EMBL/GenBank/DDBJ databases">
        <authorList>
            <person name="King R."/>
        </authorList>
    </citation>
    <scope>NUCLEOTIDE SEQUENCE</scope>
</reference>
<accession>A0A9P0CQX0</accession>
<keyword evidence="5 20" id="KW-0812">Transmembrane</keyword>
<gene>
    <name evidence="24" type="ORF">PSYICH_LOCUS5234</name>
</gene>
<dbReference type="SUPFAM" id="SSF53850">
    <property type="entry name" value="Periplasmic binding protein-like II"/>
    <property type="match status" value="1"/>
</dbReference>
<organism evidence="24 25">
    <name type="scientific">Psylliodes chrysocephalus</name>
    <dbReference type="NCBI Taxonomy" id="3402493"/>
    <lineage>
        <taxon>Eukaryota</taxon>
        <taxon>Metazoa</taxon>
        <taxon>Ecdysozoa</taxon>
        <taxon>Arthropoda</taxon>
        <taxon>Hexapoda</taxon>
        <taxon>Insecta</taxon>
        <taxon>Pterygota</taxon>
        <taxon>Neoptera</taxon>
        <taxon>Endopterygota</taxon>
        <taxon>Coleoptera</taxon>
        <taxon>Polyphaga</taxon>
        <taxon>Cucujiformia</taxon>
        <taxon>Chrysomeloidea</taxon>
        <taxon>Chrysomelidae</taxon>
        <taxon>Galerucinae</taxon>
        <taxon>Alticini</taxon>
        <taxon>Psylliodes</taxon>
    </lineage>
</organism>
<dbReference type="SMART" id="SM00079">
    <property type="entry name" value="PBPe"/>
    <property type="match status" value="1"/>
</dbReference>
<evidence type="ECO:0000259" key="22">
    <source>
        <dbReference type="SMART" id="SM00079"/>
    </source>
</evidence>
<feature type="compositionally biased region" description="Basic and acidic residues" evidence="19">
    <location>
        <begin position="875"/>
        <end position="886"/>
    </location>
</feature>
<dbReference type="CDD" id="cd06382">
    <property type="entry name" value="PBP1_iGluR_Kainate"/>
    <property type="match status" value="1"/>
</dbReference>
<feature type="disulfide bond" evidence="18">
    <location>
        <begin position="742"/>
        <end position="800"/>
    </location>
</feature>
<dbReference type="InterPro" id="IPR001320">
    <property type="entry name" value="Iontro_rcpt_C"/>
</dbReference>
<dbReference type="InterPro" id="IPR019594">
    <property type="entry name" value="Glu/Gly-bd"/>
</dbReference>
<keyword evidence="3" id="KW-0813">Transport</keyword>
<dbReference type="FunFam" id="1.10.287.70:FF:000105">
    <property type="entry name" value="Eye-enriched kainate receptor, isoform A"/>
    <property type="match status" value="1"/>
</dbReference>
<dbReference type="FunFam" id="3.40.190.10:FF:000061">
    <property type="entry name" value="Glutamate receptor, ionotropic kainate"/>
    <property type="match status" value="1"/>
</dbReference>
<evidence type="ECO:0000256" key="21">
    <source>
        <dbReference type="SAM" id="SignalP"/>
    </source>
</evidence>
<dbReference type="PRINTS" id="PR00177">
    <property type="entry name" value="NMDARECEPTOR"/>
</dbReference>
<dbReference type="AlphaFoldDB" id="A0A9P0CQX0"/>
<evidence type="ECO:0000256" key="3">
    <source>
        <dbReference type="ARBA" id="ARBA00022448"/>
    </source>
</evidence>
<sequence>MIFSQKHLPLFFVRVLIVFANFGFPWAQDNREYKIGAIFDESNSNQERALKEAVREINEFDEDINLSLLIKRIPRDNPYEATKATCDLLEDGIVGIFGPFSEDNSNTVQSICDLKEIPHIEVRWDDYPQNGTLVNLHPYPDTLTKTYYDLIVSWGWKNFVILYENNESLQRVGELTKLFEPKTNRIVMRQLNSVKSGGNYRPVLKEVWRSGATHFLLDCSIEILEDVLRQAQQVGLMTSKHNFIITNLDLHTIELMPYQYSETNITGMRFLDPENVNLTEKATNIYESENFQIFMGYRLRLSEALTYDAVKMFANALKASEPLVEPTKISCYNGNDKLRSGTTIVNMMKGLEYPGLTGVIKFDIKGFRTNFGLDIFELMEGGQTVVGHWNSSKIPPLNISRINIPPEFDSDDIRNKTFKVMITLTEPYGMRVDSLLPLYGNDQYEGFAVDIIKELAAIRGFNYTFLVREDMKNGEQDAKTGKWNGIIGDLIDGVSDLAICDLTITMKRAQAVDFTGPFMMLGISILYTKPTKAPPSFFSFADPFAFEVWKLLIVCWVGVALILFILGRISPTEWENPYPCIEEPEYLVNQLDLRNCVWFITGSIMQQGSEIELKSISTRMIAGMWWFFTLLMVSSYTASLASFLTTEKPDPHFENLHELVENAEAKHIRIGAKDGGATESFFKDKYAADENGDFGKAYKLMMKSREFLKIKENKDGVAEAQKGYYAFFMEDQSIEYETQRKCDLTQVGNKLDEKGYGIAMRKNSTYRNSLSTGILKLQNNGKLAELKRKWWEERKGGGQCYDDGGSSDATPLNLSGVEGVFWVTIGGTILAIFFAILENSMYILKKSRRTGVPFLETLKDETKFYFRFGEMEKEVGMTEESTKEGSEENGEIPYGFVQKEGSAETIQSKKSKKRRSRSRRSRSKRSRTNMELRPPSVRSPSRKPPSVNSNQTGWLNNEN</sequence>
<keyword evidence="18" id="KW-1015">Disulfide bond</keyword>
<evidence type="ECO:0000256" key="10">
    <source>
        <dbReference type="ARBA" id="ARBA00023170"/>
    </source>
</evidence>
<protein>
    <submittedName>
        <fullName evidence="24">Uncharacterized protein</fullName>
    </submittedName>
</protein>
<feature type="transmembrane region" description="Helical" evidence="20">
    <location>
        <begin position="548"/>
        <end position="566"/>
    </location>
</feature>
<evidence type="ECO:0000256" key="2">
    <source>
        <dbReference type="ARBA" id="ARBA00008685"/>
    </source>
</evidence>
<evidence type="ECO:0000256" key="14">
    <source>
        <dbReference type="ARBA" id="ARBA00023303"/>
    </source>
</evidence>
<evidence type="ECO:0000313" key="24">
    <source>
        <dbReference type="EMBL" id="CAH1104295.1"/>
    </source>
</evidence>
<feature type="compositionally biased region" description="Basic residues" evidence="19">
    <location>
        <begin position="909"/>
        <end position="927"/>
    </location>
</feature>
<evidence type="ECO:0000256" key="15">
    <source>
        <dbReference type="ARBA" id="ARBA00034100"/>
    </source>
</evidence>
<keyword evidence="14" id="KW-0407">Ion channel</keyword>
<evidence type="ECO:0000256" key="6">
    <source>
        <dbReference type="ARBA" id="ARBA00022989"/>
    </source>
</evidence>
<dbReference type="GO" id="GO:0015276">
    <property type="term" value="F:ligand-gated monoatomic ion channel activity"/>
    <property type="evidence" value="ECO:0007669"/>
    <property type="project" value="InterPro"/>
</dbReference>
<dbReference type="GO" id="GO:0038023">
    <property type="term" value="F:signaling receptor activity"/>
    <property type="evidence" value="ECO:0007669"/>
    <property type="project" value="InterPro"/>
</dbReference>
<dbReference type="EMBL" id="OV651828">
    <property type="protein sequence ID" value="CAH1104295.1"/>
    <property type="molecule type" value="Genomic_DNA"/>
</dbReference>
<feature type="region of interest" description="Disordered" evidence="19">
    <location>
        <begin position="875"/>
        <end position="959"/>
    </location>
</feature>
<evidence type="ECO:0000256" key="7">
    <source>
        <dbReference type="ARBA" id="ARBA00023018"/>
    </source>
</evidence>
<comment type="subcellular location">
    <subcellularLocation>
        <location evidence="1">Cell membrane</location>
        <topology evidence="1">Multi-pass membrane protein</topology>
    </subcellularLocation>
    <subcellularLocation>
        <location evidence="15">Postsynaptic cell membrane</location>
    </subcellularLocation>
</comment>
<keyword evidence="7" id="KW-0770">Synapse</keyword>
<evidence type="ECO:0000256" key="16">
    <source>
        <dbReference type="PIRSR" id="PIRSR601508-1"/>
    </source>
</evidence>
<dbReference type="FunFam" id="3.40.190.10:FF:000178">
    <property type="entry name" value="Glutamate receptor subunit"/>
    <property type="match status" value="1"/>
</dbReference>
<dbReference type="Pfam" id="PF00060">
    <property type="entry name" value="Lig_chan"/>
    <property type="match status" value="1"/>
</dbReference>
<keyword evidence="6 20" id="KW-1133">Transmembrane helix</keyword>
<evidence type="ECO:0000256" key="18">
    <source>
        <dbReference type="PIRSR" id="PIRSR601508-3"/>
    </source>
</evidence>
<keyword evidence="4" id="KW-1003">Cell membrane</keyword>
<keyword evidence="9 20" id="KW-0472">Membrane</keyword>
<evidence type="ECO:0000256" key="9">
    <source>
        <dbReference type="ARBA" id="ARBA00023136"/>
    </source>
</evidence>
<dbReference type="InterPro" id="IPR001828">
    <property type="entry name" value="ANF_lig-bd_rcpt"/>
</dbReference>
<feature type="binding site" evidence="16">
    <location>
        <position position="730"/>
    </location>
    <ligand>
        <name>L-glutamate</name>
        <dbReference type="ChEBI" id="CHEBI:29985"/>
    </ligand>
</feature>
<dbReference type="GO" id="GO:0045211">
    <property type="term" value="C:postsynaptic membrane"/>
    <property type="evidence" value="ECO:0007669"/>
    <property type="project" value="UniProtKB-SubCell"/>
</dbReference>
<evidence type="ECO:0000256" key="13">
    <source>
        <dbReference type="ARBA" id="ARBA00023286"/>
    </source>
</evidence>
<dbReference type="Pfam" id="PF10613">
    <property type="entry name" value="Lig_chan-Glu_bd"/>
    <property type="match status" value="1"/>
</dbReference>
<evidence type="ECO:0000256" key="12">
    <source>
        <dbReference type="ARBA" id="ARBA00023257"/>
    </source>
</evidence>
<dbReference type="SUPFAM" id="SSF53822">
    <property type="entry name" value="Periplasmic binding protein-like I"/>
    <property type="match status" value="1"/>
</dbReference>
<evidence type="ECO:0000256" key="17">
    <source>
        <dbReference type="PIRSR" id="PIRSR601508-2"/>
    </source>
</evidence>
<feature type="binding site" evidence="16">
    <location>
        <position position="508"/>
    </location>
    <ligand>
        <name>L-glutamate</name>
        <dbReference type="ChEBI" id="CHEBI:29985"/>
    </ligand>
</feature>
<keyword evidence="8" id="KW-0406">Ion transport</keyword>
<feature type="binding site" evidence="16">
    <location>
        <position position="678"/>
    </location>
    <ligand>
        <name>L-glutamate</name>
        <dbReference type="ChEBI" id="CHEBI:29985"/>
    </ligand>
</feature>
<feature type="binding site" evidence="16">
    <location>
        <position position="503"/>
    </location>
    <ligand>
        <name>L-glutamate</name>
        <dbReference type="ChEBI" id="CHEBI:29985"/>
    </ligand>
</feature>
<dbReference type="InterPro" id="IPR015683">
    <property type="entry name" value="Ionotropic_Glu_rcpt"/>
</dbReference>
<feature type="domain" description="Ionotropic glutamate receptor L-glutamate and glycine-binding" evidence="23">
    <location>
        <begin position="427"/>
        <end position="492"/>
    </location>
</feature>
<dbReference type="Pfam" id="PF01094">
    <property type="entry name" value="ANF_receptor"/>
    <property type="match status" value="1"/>
</dbReference>
<dbReference type="SMART" id="SM00918">
    <property type="entry name" value="Lig_chan-Glu_bd"/>
    <property type="match status" value="1"/>
</dbReference>
<evidence type="ECO:0000256" key="8">
    <source>
        <dbReference type="ARBA" id="ARBA00023065"/>
    </source>
</evidence>
<evidence type="ECO:0000256" key="5">
    <source>
        <dbReference type="ARBA" id="ARBA00022692"/>
    </source>
</evidence>
<proteinExistence type="inferred from homology"/>
<name>A0A9P0CQX0_9CUCU</name>
<dbReference type="Gene3D" id="3.40.190.10">
    <property type="entry name" value="Periplasmic binding protein-like II"/>
    <property type="match status" value="2"/>
</dbReference>
<feature type="transmembrane region" description="Helical" evidence="20">
    <location>
        <begin position="624"/>
        <end position="644"/>
    </location>
</feature>
<dbReference type="InterPro" id="IPR001508">
    <property type="entry name" value="Iono_Glu_rcpt_met"/>
</dbReference>
<evidence type="ECO:0000256" key="1">
    <source>
        <dbReference type="ARBA" id="ARBA00004651"/>
    </source>
</evidence>
<evidence type="ECO:0000256" key="4">
    <source>
        <dbReference type="ARBA" id="ARBA00022475"/>
    </source>
</evidence>
<feature type="transmembrane region" description="Helical" evidence="20">
    <location>
        <begin position="819"/>
        <end position="837"/>
    </location>
</feature>
<feature type="site" description="Interaction with the cone snail toxin Con-ikot-ikot" evidence="17">
    <location>
        <position position="776"/>
    </location>
</feature>
<feature type="chain" id="PRO_5040393724" evidence="21">
    <location>
        <begin position="28"/>
        <end position="959"/>
    </location>
</feature>
<evidence type="ECO:0000313" key="25">
    <source>
        <dbReference type="Proteomes" id="UP001153636"/>
    </source>
</evidence>
<dbReference type="PANTHER" id="PTHR18966">
    <property type="entry name" value="IONOTROPIC GLUTAMATE RECEPTOR"/>
    <property type="match status" value="1"/>
</dbReference>
<keyword evidence="12" id="KW-0628">Postsynaptic cell membrane</keyword>
<evidence type="ECO:0000256" key="19">
    <source>
        <dbReference type="SAM" id="MobiDB-lite"/>
    </source>
</evidence>
<evidence type="ECO:0000259" key="23">
    <source>
        <dbReference type="SMART" id="SM00918"/>
    </source>
</evidence>
<feature type="domain" description="Ionotropic glutamate receptor C-terminal" evidence="22">
    <location>
        <begin position="417"/>
        <end position="793"/>
    </location>
</feature>
<keyword evidence="11" id="KW-0325">Glycoprotein</keyword>
<dbReference type="Proteomes" id="UP001153636">
    <property type="component" value="Chromosome 16"/>
</dbReference>
<evidence type="ECO:0000256" key="11">
    <source>
        <dbReference type="ARBA" id="ARBA00023180"/>
    </source>
</evidence>
<evidence type="ECO:0000256" key="20">
    <source>
        <dbReference type="SAM" id="Phobius"/>
    </source>
</evidence>
<dbReference type="OrthoDB" id="5984008at2759"/>